<dbReference type="Proteomes" id="UP000286482">
    <property type="component" value="Unassembled WGS sequence"/>
</dbReference>
<dbReference type="PANTHER" id="PTHR42916">
    <property type="entry name" value="2-SUCCINYL-5-ENOLPYRUVYL-6-HYDROXY-3-CYCLOHEXENE-1-CARBOXYLATE SYNTHASE"/>
    <property type="match status" value="1"/>
</dbReference>
<accession>A0A420E7E2</accession>
<keyword evidence="6" id="KW-1185">Reference proteome</keyword>
<dbReference type="EC" id="4.2.99.20" evidence="3"/>
<dbReference type="GO" id="GO:0009234">
    <property type="term" value="P:menaquinone biosynthetic process"/>
    <property type="evidence" value="ECO:0007669"/>
    <property type="project" value="UniProtKB-UniRule"/>
</dbReference>
<dbReference type="UniPathway" id="UPA00079"/>
<gene>
    <name evidence="3 5" type="primary">menH</name>
    <name evidence="5" type="ORF">DBZ36_16800</name>
</gene>
<dbReference type="InterPro" id="IPR029058">
    <property type="entry name" value="AB_hydrolase_fold"/>
</dbReference>
<comment type="pathway">
    <text evidence="3">Quinol/quinone metabolism; 1,4-dihydroxy-2-naphthoate biosynthesis; 1,4-dihydroxy-2-naphthoate from chorismate: step 3/7.</text>
</comment>
<keyword evidence="1 3" id="KW-0474">Menaquinone biosynthesis</keyword>
<evidence type="ECO:0000256" key="3">
    <source>
        <dbReference type="HAMAP-Rule" id="MF_01660"/>
    </source>
</evidence>
<dbReference type="GO" id="GO:0070205">
    <property type="term" value="F:2-succinyl-6-hydroxy-2,4-cyclohexadiene-1-carboxylate synthase activity"/>
    <property type="evidence" value="ECO:0007669"/>
    <property type="project" value="UniProtKB-UniRule"/>
</dbReference>
<keyword evidence="2 3" id="KW-0456">Lyase</keyword>
<dbReference type="UniPathway" id="UPA01057">
    <property type="reaction ID" value="UER00900"/>
</dbReference>
<dbReference type="InterPro" id="IPR000073">
    <property type="entry name" value="AB_hydrolase_1"/>
</dbReference>
<dbReference type="PANTHER" id="PTHR42916:SF1">
    <property type="entry name" value="PROTEIN PHYLLO, CHLOROPLASTIC"/>
    <property type="match status" value="1"/>
</dbReference>
<evidence type="ECO:0000256" key="1">
    <source>
        <dbReference type="ARBA" id="ARBA00022428"/>
    </source>
</evidence>
<comment type="pathway">
    <text evidence="3">Quinol/quinone metabolism; menaquinone biosynthesis.</text>
</comment>
<dbReference type="EMBL" id="RAQO01000009">
    <property type="protein sequence ID" value="RKF14319.1"/>
    <property type="molecule type" value="Genomic_DNA"/>
</dbReference>
<dbReference type="AlphaFoldDB" id="A0A420E7E2"/>
<dbReference type="SUPFAM" id="SSF53474">
    <property type="entry name" value="alpha/beta-Hydrolases"/>
    <property type="match status" value="1"/>
</dbReference>
<evidence type="ECO:0000259" key="4">
    <source>
        <dbReference type="Pfam" id="PF00561"/>
    </source>
</evidence>
<dbReference type="Gene3D" id="3.40.50.1820">
    <property type="entry name" value="alpha/beta hydrolase"/>
    <property type="match status" value="1"/>
</dbReference>
<feature type="domain" description="AB hydrolase-1" evidence="4">
    <location>
        <begin position="14"/>
        <end position="247"/>
    </location>
</feature>
<dbReference type="Pfam" id="PF00561">
    <property type="entry name" value="Abhydrolase_1"/>
    <property type="match status" value="1"/>
</dbReference>
<proteinExistence type="inferred from homology"/>
<sequence length="260" mass="29820">MGAFSMTHKPSIKPTLVLLHGFLGQSIDWQQHIELLSKRFNCIALDLAFHGKNAQQSCDGIPGYARHIRRQLQQQAIGDFHLLGYSLGGRVAIELCLQNLSSNEFEIQSLIIESSHFGLSSNNERSQRWQADQQWAERFVRQDLKQTLQQWYQQSVFESLPPALRERIIKQRQTQDPEILAQAILSASIAKQNDYSQALARLDFPVMLINGELDTKYQQFYQAHVKSFNHCHWNPIPLAGHNTHLEQPQTFCNAVINFIG</sequence>
<dbReference type="HAMAP" id="MF_01660">
    <property type="entry name" value="MenH"/>
    <property type="match status" value="1"/>
</dbReference>
<comment type="subunit">
    <text evidence="3">Monomer.</text>
</comment>
<comment type="catalytic activity">
    <reaction evidence="3">
        <text>5-enolpyruvoyl-6-hydroxy-2-succinyl-cyclohex-3-ene-1-carboxylate = (1R,6R)-6-hydroxy-2-succinyl-cyclohexa-2,4-diene-1-carboxylate + pyruvate</text>
        <dbReference type="Rhea" id="RHEA:25597"/>
        <dbReference type="ChEBI" id="CHEBI:15361"/>
        <dbReference type="ChEBI" id="CHEBI:58689"/>
        <dbReference type="ChEBI" id="CHEBI:58818"/>
        <dbReference type="EC" id="4.2.99.20"/>
    </reaction>
</comment>
<comment type="function">
    <text evidence="3">Catalyzes a proton abstraction reaction that results in 2,5-elimination of pyruvate from 2-succinyl-5-enolpyruvyl-6-hydroxy-3-cyclohexene-1-carboxylate (SEPHCHC) and the formation of 2-succinyl-6-hydroxy-2,4-cyclohexadiene-1-carboxylate (SHCHC).</text>
</comment>
<dbReference type="NCBIfam" id="TIGR03695">
    <property type="entry name" value="menH_SHCHC"/>
    <property type="match status" value="1"/>
</dbReference>
<evidence type="ECO:0000313" key="6">
    <source>
        <dbReference type="Proteomes" id="UP000286482"/>
    </source>
</evidence>
<protein>
    <recommendedName>
        <fullName evidence="3">Putative 2-succinyl-6-hydroxy-2,4-cyclohexadiene-1-carboxylate synthase</fullName>
        <shortName evidence="3">SHCHC synthase</shortName>
        <ecNumber evidence="3">4.2.99.20</ecNumber>
    </recommendedName>
</protein>
<organism evidence="5 6">
    <name type="scientific">Alginatibacterium sediminis</name>
    <dbReference type="NCBI Taxonomy" id="2164068"/>
    <lineage>
        <taxon>Bacteria</taxon>
        <taxon>Pseudomonadati</taxon>
        <taxon>Pseudomonadota</taxon>
        <taxon>Gammaproteobacteria</taxon>
        <taxon>Alteromonadales</taxon>
        <taxon>Alteromonadaceae</taxon>
        <taxon>Alginatibacterium</taxon>
    </lineage>
</organism>
<dbReference type="InterPro" id="IPR022485">
    <property type="entry name" value="SHCHC_synthase_MenH"/>
</dbReference>
<comment type="similarity">
    <text evidence="3">Belongs to the AB hydrolase superfamily. MenH family.</text>
</comment>
<comment type="caution">
    <text evidence="5">The sequence shown here is derived from an EMBL/GenBank/DDBJ whole genome shotgun (WGS) entry which is preliminary data.</text>
</comment>
<evidence type="ECO:0000256" key="2">
    <source>
        <dbReference type="ARBA" id="ARBA00023239"/>
    </source>
</evidence>
<name>A0A420E7E2_9ALTE</name>
<evidence type="ECO:0000313" key="5">
    <source>
        <dbReference type="EMBL" id="RKF14319.1"/>
    </source>
</evidence>
<reference evidence="5 6" key="1">
    <citation type="submission" date="2018-09" db="EMBL/GenBank/DDBJ databases">
        <authorList>
            <person name="Wang Z."/>
        </authorList>
    </citation>
    <scope>NUCLEOTIDE SEQUENCE [LARGE SCALE GENOMIC DNA]</scope>
    <source>
        <strain evidence="5 6">ALS 81</strain>
    </source>
</reference>